<reference evidence="3" key="2">
    <citation type="submission" date="2023-01" db="EMBL/GenBank/DDBJ databases">
        <authorList>
            <person name="Sun Q."/>
            <person name="Evtushenko L."/>
        </authorList>
    </citation>
    <scope>NUCLEOTIDE SEQUENCE</scope>
    <source>
        <strain evidence="3">VKM Ac-1940</strain>
    </source>
</reference>
<evidence type="ECO:0000313" key="4">
    <source>
        <dbReference type="Proteomes" id="UP001142291"/>
    </source>
</evidence>
<name>A0A9W6HN87_9MICO</name>
<organism evidence="3 4">
    <name type="scientific">Microbacterium dextranolyticum</name>
    <dbReference type="NCBI Taxonomy" id="36806"/>
    <lineage>
        <taxon>Bacteria</taxon>
        <taxon>Bacillati</taxon>
        <taxon>Actinomycetota</taxon>
        <taxon>Actinomycetes</taxon>
        <taxon>Micrococcales</taxon>
        <taxon>Microbacteriaceae</taxon>
        <taxon>Microbacterium</taxon>
    </lineage>
</organism>
<dbReference type="EMBL" id="BSER01000009">
    <property type="protein sequence ID" value="GLJ96307.1"/>
    <property type="molecule type" value="Genomic_DNA"/>
</dbReference>
<feature type="transmembrane region" description="Helical" evidence="2">
    <location>
        <begin position="61"/>
        <end position="87"/>
    </location>
</feature>
<feature type="region of interest" description="Disordered" evidence="1">
    <location>
        <begin position="1"/>
        <end position="27"/>
    </location>
</feature>
<feature type="transmembrane region" description="Helical" evidence="2">
    <location>
        <begin position="108"/>
        <end position="128"/>
    </location>
</feature>
<evidence type="ECO:0008006" key="5">
    <source>
        <dbReference type="Google" id="ProtNLM"/>
    </source>
</evidence>
<accession>A0A9W6HN87</accession>
<evidence type="ECO:0000313" key="3">
    <source>
        <dbReference type="EMBL" id="GLJ96307.1"/>
    </source>
</evidence>
<dbReference type="AlphaFoldDB" id="A0A9W6HN87"/>
<sequence>MSSSADGTSPRDDPRRRGRRPSPDLPAGEVREWLSSYVYGNITLLSAAIAVGPEQIEHGAAVWAVLATGLLTFLAHVLAHIVAEGYGEAGVARRPAARRAAMREVVRTARPIATSSLIPAALYVVAWIGWLPAAWMQTAAIVVLAVRIGFVGLSMQRFSGKPLTVGALWAGVMLALVSFGIGFAKVLLTH</sequence>
<feature type="transmembrane region" description="Helical" evidence="2">
    <location>
        <begin position="165"/>
        <end position="188"/>
    </location>
</feature>
<reference evidence="3" key="1">
    <citation type="journal article" date="2014" name="Int. J. Syst. Evol. Microbiol.">
        <title>Complete genome sequence of Corynebacterium casei LMG S-19264T (=DSM 44701T), isolated from a smear-ripened cheese.</title>
        <authorList>
            <consortium name="US DOE Joint Genome Institute (JGI-PGF)"/>
            <person name="Walter F."/>
            <person name="Albersmeier A."/>
            <person name="Kalinowski J."/>
            <person name="Ruckert C."/>
        </authorList>
    </citation>
    <scope>NUCLEOTIDE SEQUENCE</scope>
    <source>
        <strain evidence="3">VKM Ac-1940</strain>
    </source>
</reference>
<protein>
    <recommendedName>
        <fullName evidence="5">Integral membrane protein</fullName>
    </recommendedName>
</protein>
<dbReference type="Proteomes" id="UP001142291">
    <property type="component" value="Unassembled WGS sequence"/>
</dbReference>
<gene>
    <name evidence="3" type="ORF">GCM10017591_23700</name>
</gene>
<proteinExistence type="predicted"/>
<feature type="transmembrane region" description="Helical" evidence="2">
    <location>
        <begin position="134"/>
        <end position="153"/>
    </location>
</feature>
<comment type="caution">
    <text evidence="3">The sequence shown here is derived from an EMBL/GenBank/DDBJ whole genome shotgun (WGS) entry which is preliminary data.</text>
</comment>
<keyword evidence="4" id="KW-1185">Reference proteome</keyword>
<keyword evidence="2" id="KW-0812">Transmembrane</keyword>
<dbReference type="RefSeq" id="WP_204963276.1">
    <property type="nucleotide sequence ID" value="NZ_BAAAUR010000001.1"/>
</dbReference>
<keyword evidence="2" id="KW-0472">Membrane</keyword>
<evidence type="ECO:0000256" key="1">
    <source>
        <dbReference type="SAM" id="MobiDB-lite"/>
    </source>
</evidence>
<evidence type="ECO:0000256" key="2">
    <source>
        <dbReference type="SAM" id="Phobius"/>
    </source>
</evidence>
<keyword evidence="2" id="KW-1133">Transmembrane helix</keyword>